<dbReference type="PANTHER" id="PTHR48008:SF14">
    <property type="entry name" value="PROTEIN KINASE DOMAIN-CONTAINING PROTEIN"/>
    <property type="match status" value="1"/>
</dbReference>
<evidence type="ECO:0000313" key="2">
    <source>
        <dbReference type="EMBL" id="MCD9641212.1"/>
    </source>
</evidence>
<accession>A0ABS8V468</accession>
<dbReference type="InterPro" id="IPR008271">
    <property type="entry name" value="Ser/Thr_kinase_AS"/>
</dbReference>
<evidence type="ECO:0000313" key="3">
    <source>
        <dbReference type="Proteomes" id="UP000823775"/>
    </source>
</evidence>
<dbReference type="Gene3D" id="1.10.510.10">
    <property type="entry name" value="Transferase(Phosphotransferase) domain 1"/>
    <property type="match status" value="2"/>
</dbReference>
<dbReference type="PROSITE" id="PS50011">
    <property type="entry name" value="PROTEIN_KINASE_DOM"/>
    <property type="match status" value="1"/>
</dbReference>
<comment type="caution">
    <text evidence="2">The sequence shown here is derived from an EMBL/GenBank/DDBJ whole genome shotgun (WGS) entry which is preliminary data.</text>
</comment>
<dbReference type="InterPro" id="IPR011009">
    <property type="entry name" value="Kinase-like_dom_sf"/>
</dbReference>
<dbReference type="EMBL" id="JACEIK010003303">
    <property type="protein sequence ID" value="MCD9641212.1"/>
    <property type="molecule type" value="Genomic_DNA"/>
</dbReference>
<organism evidence="2 3">
    <name type="scientific">Datura stramonium</name>
    <name type="common">Jimsonweed</name>
    <name type="synonym">Common thornapple</name>
    <dbReference type="NCBI Taxonomy" id="4076"/>
    <lineage>
        <taxon>Eukaryota</taxon>
        <taxon>Viridiplantae</taxon>
        <taxon>Streptophyta</taxon>
        <taxon>Embryophyta</taxon>
        <taxon>Tracheophyta</taxon>
        <taxon>Spermatophyta</taxon>
        <taxon>Magnoliopsida</taxon>
        <taxon>eudicotyledons</taxon>
        <taxon>Gunneridae</taxon>
        <taxon>Pentapetalae</taxon>
        <taxon>asterids</taxon>
        <taxon>lamiids</taxon>
        <taxon>Solanales</taxon>
        <taxon>Solanaceae</taxon>
        <taxon>Solanoideae</taxon>
        <taxon>Datureae</taxon>
        <taxon>Datura</taxon>
    </lineage>
</organism>
<reference evidence="2 3" key="1">
    <citation type="journal article" date="2021" name="BMC Genomics">
        <title>Datura genome reveals duplications of psychoactive alkaloid biosynthetic genes and high mutation rate following tissue culture.</title>
        <authorList>
            <person name="Rajewski A."/>
            <person name="Carter-House D."/>
            <person name="Stajich J."/>
            <person name="Litt A."/>
        </authorList>
    </citation>
    <scope>NUCLEOTIDE SEQUENCE [LARGE SCALE GENOMIC DNA]</scope>
    <source>
        <strain evidence="2">AR-01</strain>
    </source>
</reference>
<name>A0ABS8V468_DATST</name>
<feature type="domain" description="Protein kinase" evidence="1">
    <location>
        <begin position="1"/>
        <end position="117"/>
    </location>
</feature>
<dbReference type="PANTHER" id="PTHR48008">
    <property type="entry name" value="LEUCINE-RICH REPEAT RECEPTOR-LIKE PROTEIN KINASE IMK3-RELATED"/>
    <property type="match status" value="1"/>
</dbReference>
<dbReference type="Proteomes" id="UP000823775">
    <property type="component" value="Unassembled WGS sequence"/>
</dbReference>
<dbReference type="InterPro" id="IPR052451">
    <property type="entry name" value="Ser/Thr_kinase-like"/>
</dbReference>
<proteinExistence type="predicted"/>
<dbReference type="PROSITE" id="PS00108">
    <property type="entry name" value="PROTEIN_KINASE_ST"/>
    <property type="match status" value="1"/>
</dbReference>
<evidence type="ECO:0000259" key="1">
    <source>
        <dbReference type="PROSITE" id="PS50011"/>
    </source>
</evidence>
<sequence>MQRLSIMIDVAYALEYLHHGCSFPVIHRDLKPSNVLLDEDMVSNLRDFEYGRDRFVSTKCDVYSYGIILMETFIRRKPNDEMFKGDVRLKQWVSNSLLEAVMNIVDVNLITPTENRL</sequence>
<gene>
    <name evidence="2" type="ORF">HAX54_027281</name>
</gene>
<dbReference type="Pfam" id="PF00069">
    <property type="entry name" value="Pkinase"/>
    <property type="match status" value="1"/>
</dbReference>
<protein>
    <recommendedName>
        <fullName evidence="1">Protein kinase domain-containing protein</fullName>
    </recommendedName>
</protein>
<dbReference type="InterPro" id="IPR000719">
    <property type="entry name" value="Prot_kinase_dom"/>
</dbReference>
<keyword evidence="3" id="KW-1185">Reference proteome</keyword>
<dbReference type="SUPFAM" id="SSF56112">
    <property type="entry name" value="Protein kinase-like (PK-like)"/>
    <property type="match status" value="1"/>
</dbReference>